<dbReference type="CDD" id="cd16276">
    <property type="entry name" value="metallo-hydrolase-like_MBL-fold"/>
    <property type="match status" value="1"/>
</dbReference>
<dbReference type="Gene3D" id="3.60.15.10">
    <property type="entry name" value="Ribonuclease Z/Hydroxyacylglutathione hydrolase-like"/>
    <property type="match status" value="1"/>
</dbReference>
<dbReference type="PANTHER" id="PTHR42951:SF22">
    <property type="entry name" value="METALLO BETA-LACTAMASE SUPERFAMILY LIPOPROTEIN"/>
    <property type="match status" value="1"/>
</dbReference>
<evidence type="ECO:0000313" key="3">
    <source>
        <dbReference type="EMBL" id="KAH7231715.1"/>
    </source>
</evidence>
<dbReference type="RefSeq" id="XP_046043652.1">
    <property type="nucleotide sequence ID" value="XM_046200215.1"/>
</dbReference>
<dbReference type="SMART" id="SM00849">
    <property type="entry name" value="Lactamase_B"/>
    <property type="match status" value="1"/>
</dbReference>
<feature type="signal peptide" evidence="1">
    <location>
        <begin position="1"/>
        <end position="25"/>
    </location>
</feature>
<keyword evidence="4" id="KW-1185">Reference proteome</keyword>
<proteinExistence type="predicted"/>
<evidence type="ECO:0000259" key="2">
    <source>
        <dbReference type="SMART" id="SM00849"/>
    </source>
</evidence>
<dbReference type="EMBL" id="JAGMUX010000020">
    <property type="protein sequence ID" value="KAH7231715.1"/>
    <property type="molecule type" value="Genomic_DNA"/>
</dbReference>
<dbReference type="OrthoDB" id="449487at2759"/>
<dbReference type="Proteomes" id="UP000720189">
    <property type="component" value="Unassembled WGS sequence"/>
</dbReference>
<organism evidence="3 4">
    <name type="scientific">Fusarium redolens</name>
    <dbReference type="NCBI Taxonomy" id="48865"/>
    <lineage>
        <taxon>Eukaryota</taxon>
        <taxon>Fungi</taxon>
        <taxon>Dikarya</taxon>
        <taxon>Ascomycota</taxon>
        <taxon>Pezizomycotina</taxon>
        <taxon>Sordariomycetes</taxon>
        <taxon>Hypocreomycetidae</taxon>
        <taxon>Hypocreales</taxon>
        <taxon>Nectriaceae</taxon>
        <taxon>Fusarium</taxon>
        <taxon>Fusarium redolens species complex</taxon>
    </lineage>
</organism>
<dbReference type="Pfam" id="PF00753">
    <property type="entry name" value="Lactamase_B"/>
    <property type="match status" value="1"/>
</dbReference>
<feature type="domain" description="Metallo-beta-lactamase" evidence="2">
    <location>
        <begin position="70"/>
        <end position="239"/>
    </location>
</feature>
<dbReference type="AlphaFoldDB" id="A0A9P9G1X6"/>
<protein>
    <submittedName>
        <fullName evidence="3">Beta-lactamase-like protein</fullName>
    </submittedName>
</protein>
<dbReference type="PANTHER" id="PTHR42951">
    <property type="entry name" value="METALLO-BETA-LACTAMASE DOMAIN-CONTAINING"/>
    <property type="match status" value="1"/>
</dbReference>
<sequence>MRHTNLLLRFLNLSLLGTVISLATGTPPYSLGTSYDPIPTGAIGPPVPNPPGYRLQDLGDGAYMVTDGIYQAMFLVSCESVIVVYNPPSIGYNMLNAIRNVTSLPISHVVYSHSHADHIGAAYVLGTPENVTFVAHRQTADQLAMTPDKHRPPPSITFQDSYKLQVCNQTLELNYMGSNHEPGNIFIWAPLQKIIMLVDIVYPGWVPYYELGVAQNVPGYVMAHKQILTYDFKHYIGGHLDRTGTREDVLTSQAYVNDLFDACVEAMNLSKNPNSTLYAPAVQGAVAGAFPGNSWLVVDTVNTMLSGWANNVTNEKWKGKLAGLDIYGESNAATMLEAVLINWGISGAFGVSNGPGPEEE</sequence>
<dbReference type="InterPro" id="IPR050855">
    <property type="entry name" value="NDM-1-like"/>
</dbReference>
<dbReference type="InterPro" id="IPR036866">
    <property type="entry name" value="RibonucZ/Hydroxyglut_hydro"/>
</dbReference>
<dbReference type="GeneID" id="70230169"/>
<evidence type="ECO:0000313" key="4">
    <source>
        <dbReference type="Proteomes" id="UP000720189"/>
    </source>
</evidence>
<comment type="caution">
    <text evidence="3">The sequence shown here is derived from an EMBL/GenBank/DDBJ whole genome shotgun (WGS) entry which is preliminary data.</text>
</comment>
<gene>
    <name evidence="3" type="ORF">BKA55DRAFT_695957</name>
</gene>
<dbReference type="SUPFAM" id="SSF56281">
    <property type="entry name" value="Metallo-hydrolase/oxidoreductase"/>
    <property type="match status" value="1"/>
</dbReference>
<reference evidence="3" key="1">
    <citation type="journal article" date="2021" name="Nat. Commun.">
        <title>Genetic determinants of endophytism in the Arabidopsis root mycobiome.</title>
        <authorList>
            <person name="Mesny F."/>
            <person name="Miyauchi S."/>
            <person name="Thiergart T."/>
            <person name="Pickel B."/>
            <person name="Atanasova L."/>
            <person name="Karlsson M."/>
            <person name="Huettel B."/>
            <person name="Barry K.W."/>
            <person name="Haridas S."/>
            <person name="Chen C."/>
            <person name="Bauer D."/>
            <person name="Andreopoulos W."/>
            <person name="Pangilinan J."/>
            <person name="LaButti K."/>
            <person name="Riley R."/>
            <person name="Lipzen A."/>
            <person name="Clum A."/>
            <person name="Drula E."/>
            <person name="Henrissat B."/>
            <person name="Kohler A."/>
            <person name="Grigoriev I.V."/>
            <person name="Martin F.M."/>
            <person name="Hacquard S."/>
        </authorList>
    </citation>
    <scope>NUCLEOTIDE SEQUENCE</scope>
    <source>
        <strain evidence="3">MPI-CAGE-AT-0023</strain>
    </source>
</reference>
<feature type="chain" id="PRO_5040442096" evidence="1">
    <location>
        <begin position="26"/>
        <end position="360"/>
    </location>
</feature>
<accession>A0A9P9G1X6</accession>
<keyword evidence="1" id="KW-0732">Signal</keyword>
<dbReference type="InterPro" id="IPR001279">
    <property type="entry name" value="Metallo-B-lactamas"/>
</dbReference>
<name>A0A9P9G1X6_FUSRE</name>
<evidence type="ECO:0000256" key="1">
    <source>
        <dbReference type="SAM" id="SignalP"/>
    </source>
</evidence>